<accession>B6IPZ9</accession>
<dbReference type="RefSeq" id="WP_012565326.1">
    <property type="nucleotide sequence ID" value="NC_011420.2"/>
</dbReference>
<gene>
    <name evidence="1" type="ordered locus">RC1_0086</name>
</gene>
<evidence type="ECO:0000313" key="2">
    <source>
        <dbReference type="Proteomes" id="UP000001591"/>
    </source>
</evidence>
<sequence>MTPDWPGDIHPVAVAFWFEPVTAQTVSPLTRQTLALERDGARWVAEVTVELSGTQAARFGAWLAGCRGPVAAFRVPLWLHEGAAGSLQSMDAYAAAIGVTRFSDGTDFDDGAGFIEGAGQPHITGGVAARLAVAGFAPWTDSVLKTGGAVAVPPGSVHLLVEAGRTDIDGRMIVTVRPKLRTPVGRAPLPTEGLALRMRLAGDDAGRGLTRPPVRTRWTLNLVEDLP</sequence>
<keyword evidence="2" id="KW-1185">Reference proteome</keyword>
<dbReference type="Proteomes" id="UP000001591">
    <property type="component" value="Chromosome"/>
</dbReference>
<dbReference type="OrthoDB" id="7596397at2"/>
<proteinExistence type="predicted"/>
<dbReference type="eggNOG" id="ENOG5031055">
    <property type="taxonomic scope" value="Bacteria"/>
</dbReference>
<reference evidence="1 2" key="1">
    <citation type="journal article" date="2010" name="BMC Genomics">
        <title>Metabolic flexibility revealed in the genome of the cyst-forming alpha-1 proteobacterium Rhodospirillum centenum.</title>
        <authorList>
            <person name="Lu Y.K."/>
            <person name="Marden J."/>
            <person name="Han M."/>
            <person name="Swingley W.D."/>
            <person name="Mastrian S.D."/>
            <person name="Chowdhury S.R."/>
            <person name="Hao J."/>
            <person name="Helmy T."/>
            <person name="Kim S."/>
            <person name="Kurdoglu A.A."/>
            <person name="Matthies H.J."/>
            <person name="Rollo D."/>
            <person name="Stothard P."/>
            <person name="Blankenship R.E."/>
            <person name="Bauer C.E."/>
            <person name="Touchman J.W."/>
        </authorList>
    </citation>
    <scope>NUCLEOTIDE SEQUENCE [LARGE SCALE GENOMIC DNA]</scope>
    <source>
        <strain evidence="2">ATCC 51521 / SW</strain>
    </source>
</reference>
<dbReference type="HOGENOM" id="CLU_1214068_0_0_5"/>
<protein>
    <submittedName>
        <fullName evidence="1">Extracellular solute-binding protein family 3, putative</fullName>
    </submittedName>
</protein>
<name>B6IPZ9_RHOCS</name>
<evidence type="ECO:0000313" key="1">
    <source>
        <dbReference type="EMBL" id="ACI97535.1"/>
    </source>
</evidence>
<dbReference type="EMBL" id="CP000613">
    <property type="protein sequence ID" value="ACI97535.1"/>
    <property type="molecule type" value="Genomic_DNA"/>
</dbReference>
<dbReference type="KEGG" id="rce:RC1_0086"/>
<dbReference type="AlphaFoldDB" id="B6IPZ9"/>
<dbReference type="STRING" id="414684.RC1_0086"/>
<organism evidence="1 2">
    <name type="scientific">Rhodospirillum centenum (strain ATCC 51521 / SW)</name>
    <dbReference type="NCBI Taxonomy" id="414684"/>
    <lineage>
        <taxon>Bacteria</taxon>
        <taxon>Pseudomonadati</taxon>
        <taxon>Pseudomonadota</taxon>
        <taxon>Alphaproteobacteria</taxon>
        <taxon>Rhodospirillales</taxon>
        <taxon>Rhodospirillaceae</taxon>
        <taxon>Rhodospirillum</taxon>
    </lineage>
</organism>